<evidence type="ECO:0000313" key="2">
    <source>
        <dbReference type="Proteomes" id="UP000494206"/>
    </source>
</evidence>
<evidence type="ECO:0000313" key="1">
    <source>
        <dbReference type="EMBL" id="CAB3411625.1"/>
    </source>
</evidence>
<comment type="caution">
    <text evidence="1">The sequence shown here is derived from an EMBL/GenBank/DDBJ whole genome shotgun (WGS) entry which is preliminary data.</text>
</comment>
<organism evidence="1 2">
    <name type="scientific">Caenorhabditis bovis</name>
    <dbReference type="NCBI Taxonomy" id="2654633"/>
    <lineage>
        <taxon>Eukaryota</taxon>
        <taxon>Metazoa</taxon>
        <taxon>Ecdysozoa</taxon>
        <taxon>Nematoda</taxon>
        <taxon>Chromadorea</taxon>
        <taxon>Rhabditida</taxon>
        <taxon>Rhabditina</taxon>
        <taxon>Rhabditomorpha</taxon>
        <taxon>Rhabditoidea</taxon>
        <taxon>Rhabditidae</taxon>
        <taxon>Peloderinae</taxon>
        <taxon>Caenorhabditis</taxon>
    </lineage>
</organism>
<dbReference type="Proteomes" id="UP000494206">
    <property type="component" value="Unassembled WGS sequence"/>
</dbReference>
<sequence>MDPECRRFWDETLCEIGRFTMNMMSIRSRNNVEDLNASFYIHMKLSELATNQMGCLIGNHQHAEALEIFEAAKLRYAQMRRSMEQRG</sequence>
<proteinExistence type="predicted"/>
<dbReference type="AlphaFoldDB" id="A0A8S1FFW1"/>
<gene>
    <name evidence="1" type="ORF">CBOVIS_LOCUS13003</name>
</gene>
<dbReference type="EMBL" id="CADEPM010000015">
    <property type="protein sequence ID" value="CAB3411625.1"/>
    <property type="molecule type" value="Genomic_DNA"/>
</dbReference>
<reference evidence="1 2" key="1">
    <citation type="submission" date="2020-04" db="EMBL/GenBank/DDBJ databases">
        <authorList>
            <person name="Laetsch R D."/>
            <person name="Stevens L."/>
            <person name="Kumar S."/>
            <person name="Blaxter L. M."/>
        </authorList>
    </citation>
    <scope>NUCLEOTIDE SEQUENCE [LARGE SCALE GENOMIC DNA]</scope>
</reference>
<protein>
    <submittedName>
        <fullName evidence="1">Uncharacterized protein</fullName>
    </submittedName>
</protein>
<accession>A0A8S1FFW1</accession>
<keyword evidence="2" id="KW-1185">Reference proteome</keyword>
<name>A0A8S1FFW1_9PELO</name>